<dbReference type="Pfam" id="PF01083">
    <property type="entry name" value="Cutinase"/>
    <property type="match status" value="2"/>
</dbReference>
<proteinExistence type="predicted"/>
<feature type="signal peptide" evidence="4">
    <location>
        <begin position="1"/>
        <end position="20"/>
    </location>
</feature>
<accession>A0ABR3XVT6</accession>
<dbReference type="PANTHER" id="PTHR33630:SF9">
    <property type="entry name" value="CUTINASE 4"/>
    <property type="match status" value="1"/>
</dbReference>
<protein>
    <recommendedName>
        <fullName evidence="7">Cutinase</fullName>
    </recommendedName>
</protein>
<keyword evidence="1" id="KW-0378">Hydrolase</keyword>
<evidence type="ECO:0000256" key="2">
    <source>
        <dbReference type="ARBA" id="ARBA00023157"/>
    </source>
</evidence>
<reference evidence="5 6" key="1">
    <citation type="journal article" date="2024" name="IMA Fungus">
        <title>IMA Genome - F19 : A genome assembly and annotation guide to empower mycologists, including annotated draft genome sequences of Ceratocystis pirilliformis, Diaporthe australafricana, Fusarium ophioides, Paecilomyces lecythidis, and Sporothrix stenoceras.</title>
        <authorList>
            <person name="Aylward J."/>
            <person name="Wilson A.M."/>
            <person name="Visagie C.M."/>
            <person name="Spraker J."/>
            <person name="Barnes I."/>
            <person name="Buitendag C."/>
            <person name="Ceriani C."/>
            <person name="Del Mar Angel L."/>
            <person name="du Plessis D."/>
            <person name="Fuchs T."/>
            <person name="Gasser K."/>
            <person name="Kramer D."/>
            <person name="Li W."/>
            <person name="Munsamy K."/>
            <person name="Piso A."/>
            <person name="Price J.L."/>
            <person name="Sonnekus B."/>
            <person name="Thomas C."/>
            <person name="van der Nest A."/>
            <person name="van Dijk A."/>
            <person name="van Heerden A."/>
            <person name="van Vuuren N."/>
            <person name="Yilmaz N."/>
            <person name="Duong T.A."/>
            <person name="van der Merwe N.A."/>
            <person name="Wingfield M.J."/>
            <person name="Wingfield B.D."/>
        </authorList>
    </citation>
    <scope>NUCLEOTIDE SEQUENCE [LARGE SCALE GENOMIC DNA]</scope>
    <source>
        <strain evidence="5 6">CMW 18300</strain>
    </source>
</reference>
<evidence type="ECO:0000256" key="1">
    <source>
        <dbReference type="ARBA" id="ARBA00022801"/>
    </source>
</evidence>
<evidence type="ECO:0000256" key="3">
    <source>
        <dbReference type="SAM" id="MobiDB-lite"/>
    </source>
</evidence>
<keyword evidence="2" id="KW-1015">Disulfide bond</keyword>
<dbReference type="Gene3D" id="3.40.50.1820">
    <property type="entry name" value="alpha/beta hydrolase"/>
    <property type="match status" value="2"/>
</dbReference>
<feature type="chain" id="PRO_5045359607" description="Cutinase" evidence="4">
    <location>
        <begin position="21"/>
        <end position="305"/>
    </location>
</feature>
<evidence type="ECO:0000256" key="4">
    <source>
        <dbReference type="SAM" id="SignalP"/>
    </source>
</evidence>
<dbReference type="PANTHER" id="PTHR33630">
    <property type="entry name" value="CUTINASE RV1984C-RELATED-RELATED"/>
    <property type="match status" value="1"/>
</dbReference>
<dbReference type="InterPro" id="IPR000675">
    <property type="entry name" value="Cutinase/axe"/>
</dbReference>
<name>A0ABR3XVT6_9PEZI</name>
<evidence type="ECO:0000313" key="6">
    <source>
        <dbReference type="Proteomes" id="UP001583177"/>
    </source>
</evidence>
<sequence length="305" mass="31944">MYPAAILMIATFLAATGALGQNSSVQCTEGLKMFVSRGTGEPMGLGATEALVDIIAEQINGSDIEAINFPATMEDPLYFTSVANGTILVKQTITSYAMACPGSKMAVFGYSQVRTRANLAAIIKADSMTQGAQITSNTLCGTPPIWGTFAVASGSIPDILAFAQPLPVNITKDVISVVLFGDPTHRSDASYNHGNSTGSGMFWRHDFSACEALGSRIRSYCDSGDPFCSVGPEANALTHVTYLDRYSTDVAQFVVDQYHNGSASNGSGINTPSPPTAPVTVSESGRHSAMPILVVTTALLVLGLI</sequence>
<gene>
    <name evidence="5" type="ORF">Daus18300_001482</name>
</gene>
<keyword evidence="6" id="KW-1185">Reference proteome</keyword>
<feature type="region of interest" description="Disordered" evidence="3">
    <location>
        <begin position="264"/>
        <end position="283"/>
    </location>
</feature>
<comment type="caution">
    <text evidence="5">The sequence shown here is derived from an EMBL/GenBank/DDBJ whole genome shotgun (WGS) entry which is preliminary data.</text>
</comment>
<dbReference type="SMART" id="SM01110">
    <property type="entry name" value="Cutinase"/>
    <property type="match status" value="1"/>
</dbReference>
<keyword evidence="4" id="KW-0732">Signal</keyword>
<dbReference type="Proteomes" id="UP001583177">
    <property type="component" value="Unassembled WGS sequence"/>
</dbReference>
<dbReference type="EMBL" id="JAWRVE010000008">
    <property type="protein sequence ID" value="KAL1880119.1"/>
    <property type="molecule type" value="Genomic_DNA"/>
</dbReference>
<evidence type="ECO:0000313" key="5">
    <source>
        <dbReference type="EMBL" id="KAL1880119.1"/>
    </source>
</evidence>
<dbReference type="InterPro" id="IPR029058">
    <property type="entry name" value="AB_hydrolase_fold"/>
</dbReference>
<dbReference type="SUPFAM" id="SSF53474">
    <property type="entry name" value="alpha/beta-Hydrolases"/>
    <property type="match status" value="1"/>
</dbReference>
<organism evidence="5 6">
    <name type="scientific">Diaporthe australafricana</name>
    <dbReference type="NCBI Taxonomy" id="127596"/>
    <lineage>
        <taxon>Eukaryota</taxon>
        <taxon>Fungi</taxon>
        <taxon>Dikarya</taxon>
        <taxon>Ascomycota</taxon>
        <taxon>Pezizomycotina</taxon>
        <taxon>Sordariomycetes</taxon>
        <taxon>Sordariomycetidae</taxon>
        <taxon>Diaporthales</taxon>
        <taxon>Diaporthaceae</taxon>
        <taxon>Diaporthe</taxon>
    </lineage>
</organism>
<evidence type="ECO:0008006" key="7">
    <source>
        <dbReference type="Google" id="ProtNLM"/>
    </source>
</evidence>